<evidence type="ECO:0000256" key="3">
    <source>
        <dbReference type="ARBA" id="ARBA00022525"/>
    </source>
</evidence>
<dbReference type="FunFam" id="3.40.33.10:FF:000007">
    <property type="entry name" value="Venom allergen"/>
    <property type="match status" value="1"/>
</dbReference>
<dbReference type="InterPro" id="IPR034763">
    <property type="entry name" value="P14a_insect"/>
</dbReference>
<feature type="signal peptide" evidence="6">
    <location>
        <begin position="1"/>
        <end position="22"/>
    </location>
</feature>
<evidence type="ECO:0000256" key="4">
    <source>
        <dbReference type="ARBA" id="ARBA00022729"/>
    </source>
</evidence>
<evidence type="ECO:0000259" key="7">
    <source>
        <dbReference type="SMART" id="SM00198"/>
    </source>
</evidence>
<name>A0A6J2TMJ8_DROLE</name>
<gene>
    <name evidence="9" type="primary">LOC115626562</name>
</gene>
<proteinExistence type="inferred from homology"/>
<evidence type="ECO:0000256" key="1">
    <source>
        <dbReference type="ARBA" id="ARBA00004613"/>
    </source>
</evidence>
<evidence type="ECO:0000256" key="2">
    <source>
        <dbReference type="ARBA" id="ARBA00009923"/>
    </source>
</evidence>
<protein>
    <recommendedName>
        <fullName evidence="5">Venom allergen-1</fullName>
    </recommendedName>
</protein>
<dbReference type="InterPro" id="IPR035940">
    <property type="entry name" value="CAP_sf"/>
</dbReference>
<dbReference type="OrthoDB" id="414826at2759"/>
<sequence length="258" mass="28021">MAHLVVFQPILLLTLGAALVVAQTNYCSSSLCGSSQHIACGNTGAWSSACPTSPAPIAVAITPALRTQIVRGHNIRRQRLAAGNLPGFRPAVRMAPVRWNNELAQLAALNVKQCVMQHDACHNTAQFKASGQNLAMVGYGGARSSRTNQQLVAQSLTMWWTEYRVTTMAQINAYPSNYNGPAIGHFTAMAQEKNTHVGCAAARYFRNNMNYWLFACNYATTNYIGLPVYTAGPTASKCTKGRNVNFNALCKVTEVYNL</sequence>
<dbReference type="SUPFAM" id="SSF55797">
    <property type="entry name" value="PR-1-like"/>
    <property type="match status" value="1"/>
</dbReference>
<dbReference type="GeneID" id="115626562"/>
<comment type="subcellular location">
    <subcellularLocation>
        <location evidence="1">Secreted</location>
    </subcellularLocation>
</comment>
<dbReference type="RefSeq" id="XP_030377801.1">
    <property type="nucleotide sequence ID" value="XM_030521941.1"/>
</dbReference>
<dbReference type="Gene3D" id="3.40.33.10">
    <property type="entry name" value="CAP"/>
    <property type="match status" value="1"/>
</dbReference>
<dbReference type="InterPro" id="IPR001283">
    <property type="entry name" value="CRISP-related"/>
</dbReference>
<evidence type="ECO:0000256" key="6">
    <source>
        <dbReference type="SAM" id="SignalP"/>
    </source>
</evidence>
<organism evidence="8 9">
    <name type="scientific">Drosophila lebanonensis</name>
    <name type="common">Fruit fly</name>
    <name type="synonym">Scaptodrosophila lebanonensis</name>
    <dbReference type="NCBI Taxonomy" id="7225"/>
    <lineage>
        <taxon>Eukaryota</taxon>
        <taxon>Metazoa</taxon>
        <taxon>Ecdysozoa</taxon>
        <taxon>Arthropoda</taxon>
        <taxon>Hexapoda</taxon>
        <taxon>Insecta</taxon>
        <taxon>Pterygota</taxon>
        <taxon>Neoptera</taxon>
        <taxon>Endopterygota</taxon>
        <taxon>Diptera</taxon>
        <taxon>Brachycera</taxon>
        <taxon>Muscomorpha</taxon>
        <taxon>Ephydroidea</taxon>
        <taxon>Drosophilidae</taxon>
        <taxon>Scaptodrosophila</taxon>
    </lineage>
</organism>
<dbReference type="SMART" id="SM00198">
    <property type="entry name" value="SCP"/>
    <property type="match status" value="1"/>
</dbReference>
<reference evidence="9" key="1">
    <citation type="submission" date="2025-08" db="UniProtKB">
        <authorList>
            <consortium name="RefSeq"/>
        </authorList>
    </citation>
    <scope>IDENTIFICATION</scope>
    <source>
        <strain evidence="9">11010-0011.00</strain>
        <tissue evidence="9">Whole body</tissue>
    </source>
</reference>
<dbReference type="PANTHER" id="PTHR10334">
    <property type="entry name" value="CYSTEINE-RICH SECRETORY PROTEIN-RELATED"/>
    <property type="match status" value="1"/>
</dbReference>
<accession>A0A6J2TMJ8</accession>
<evidence type="ECO:0000313" key="8">
    <source>
        <dbReference type="Proteomes" id="UP000504634"/>
    </source>
</evidence>
<dbReference type="Pfam" id="PF00188">
    <property type="entry name" value="CAP"/>
    <property type="match status" value="1"/>
</dbReference>
<comment type="similarity">
    <text evidence="2">Belongs to the CRISP family.</text>
</comment>
<dbReference type="AlphaFoldDB" id="A0A6J2TMJ8"/>
<keyword evidence="3" id="KW-0964">Secreted</keyword>
<feature type="domain" description="SCP" evidence="7">
    <location>
        <begin position="64"/>
        <end position="225"/>
    </location>
</feature>
<evidence type="ECO:0000313" key="9">
    <source>
        <dbReference type="RefSeq" id="XP_030377801.1"/>
    </source>
</evidence>
<dbReference type="InterPro" id="IPR014044">
    <property type="entry name" value="CAP_dom"/>
</dbReference>
<keyword evidence="8" id="KW-1185">Reference proteome</keyword>
<dbReference type="GO" id="GO:0005576">
    <property type="term" value="C:extracellular region"/>
    <property type="evidence" value="ECO:0007669"/>
    <property type="project" value="UniProtKB-SubCell"/>
</dbReference>
<feature type="chain" id="PRO_5026880326" description="Venom allergen-1" evidence="6">
    <location>
        <begin position="23"/>
        <end position="258"/>
    </location>
</feature>
<dbReference type="CDD" id="cd05380">
    <property type="entry name" value="CAP_euk"/>
    <property type="match status" value="1"/>
</dbReference>
<dbReference type="PIRSF" id="PIRSF038921">
    <property type="entry name" value="P14a"/>
    <property type="match status" value="1"/>
</dbReference>
<evidence type="ECO:0000256" key="5">
    <source>
        <dbReference type="ARBA" id="ARBA00068306"/>
    </source>
</evidence>
<dbReference type="Proteomes" id="UP000504634">
    <property type="component" value="Unplaced"/>
</dbReference>
<keyword evidence="4 6" id="KW-0732">Signal</keyword>